<evidence type="ECO:0000256" key="4">
    <source>
        <dbReference type="SAM" id="Coils"/>
    </source>
</evidence>
<dbReference type="GO" id="GO:0000993">
    <property type="term" value="F:RNA polymerase II complex binding"/>
    <property type="evidence" value="ECO:0007669"/>
    <property type="project" value="TreeGrafter"/>
</dbReference>
<dbReference type="AlphaFoldDB" id="A0A1Y2HXP9"/>
<dbReference type="PROSITE" id="PS50005">
    <property type="entry name" value="TPR"/>
    <property type="match status" value="2"/>
</dbReference>
<dbReference type="EMBL" id="MCFL01000005">
    <property type="protein sequence ID" value="ORZ39405.1"/>
    <property type="molecule type" value="Genomic_DNA"/>
</dbReference>
<dbReference type="PANTHER" id="PTHR14027">
    <property type="entry name" value="RNA POLYMERASE-ASSOCIATED PROTEIN CTR9"/>
    <property type="match status" value="1"/>
</dbReference>
<dbReference type="InterPro" id="IPR031101">
    <property type="entry name" value="Ctr9"/>
</dbReference>
<protein>
    <recommendedName>
        <fullName evidence="8">RNA polymerase-associated protein CTR9</fullName>
    </recommendedName>
</protein>
<dbReference type="GO" id="GO:0006368">
    <property type="term" value="P:transcription elongation by RNA polymerase II"/>
    <property type="evidence" value="ECO:0007669"/>
    <property type="project" value="TreeGrafter"/>
</dbReference>
<dbReference type="GO" id="GO:0006355">
    <property type="term" value="P:regulation of DNA-templated transcription"/>
    <property type="evidence" value="ECO:0007669"/>
    <property type="project" value="InterPro"/>
</dbReference>
<comment type="caution">
    <text evidence="6">The sequence shown here is derived from an EMBL/GenBank/DDBJ whole genome shotgun (WGS) entry which is preliminary data.</text>
</comment>
<dbReference type="OrthoDB" id="343875at2759"/>
<evidence type="ECO:0000256" key="5">
    <source>
        <dbReference type="SAM" id="MobiDB-lite"/>
    </source>
</evidence>
<evidence type="ECO:0000256" key="1">
    <source>
        <dbReference type="ARBA" id="ARBA00022737"/>
    </source>
</evidence>
<sequence length="1135" mass="126756">MAAITPGADSYEIEIAAGSYHKCDRVDDAELVIRQCEHQSTHSTPAFQAYKAFEAAQNIVSMHLSKKTSSPETRAQLLASVEAGLAEHEQLDPSFLTLYIVRGLLALERGDLNRAAGILPMIVDAHPKHLPSLVVMASLCMRQGQWEYGLRFWQRALQQVSGNKHVPLRVQTLVRLNIGHCFARLGLTSLAQSAFTRVLQLDSDNVHALAYMSSLYFNQMRKPDCSKSDKRAYLMQGVHFAQAAGKAAKKTNVVNPMLFARLADYNFMTGNDAGAQHMLDRAMPVAGADPMIMGELQYYHARMLHKRGEYEQALIEYKEAVAKNPELLAARYAIAQILMYQEQLSEAIGHLDFIREKMRGRMGVLRARVGEEGARAGPGTSLGDDYDTLKLLALIHARLAEAPIGSTTDMATRVYQDQRERSRELSLRSLELFKLLYGFKSSEAVESGARDLQVLVVYARMLETSPSANADSRKSAMELYQRAQALLQKTQADKPVPVELTNNVGVLHHMQGNYLDAIQAYNRAFGDLRDLPPQIRNTLRITLQYNAARSHEEMGQLDEAIKLYTAVAKRNPTYVDAHLRLAMIEHERGNLAQAAVHANAAITNNPNSVEAHIYIGTLARTSGETRQAKTSFGKILLTLDKFDLVSLLQLGNIWLFDTRVSATGSKHAIAEERLKHLMEVHKLFDKVIQLDPRNAFAANGLAIALRERGYVEDALRTFEQVREADDSVPCFAVNYAHMLAEVGDYRRAIPLFERAQERFFNGTDVDLLLATARAYYLLGKSTKNAQALRSALNLIQRALRLKPRDLTLWLNLSIVLQDHTAVMSGERPESANYDEMQHAATLADLAIRNLRWLSHSRLAEGVLDQSIITQRANFTQSVKDRVEKRIDEMQRQNEERAARVQEMQQRAAEAKRVQLEREAQQSAAKAQELERFMREWEAQKERMQDNVKLYAEMRTRESMRRQAAAASAAAAGGRRRGKKVAAAGEEGFVVSDEDEAAGSDDDEAEYQEDGDEVGGRAAGKKSKKKAARKSSSGKAANKRSRKSAEYSGDEDAGGDEGADDEADASHKRKRLKRRGGAERVPRSAEYVVDSDEDLAPLDDGDDRTADTRSIEQMAPVPQPQVQRRVLDDDDEEDDV</sequence>
<feature type="region of interest" description="Disordered" evidence="5">
    <location>
        <begin position="964"/>
        <end position="1135"/>
    </location>
</feature>
<dbReference type="PANTHER" id="PTHR14027:SF2">
    <property type="entry name" value="RNA POLYMERASE-ASSOCIATED PROTEIN CTR9 HOMOLOG"/>
    <property type="match status" value="1"/>
</dbReference>
<keyword evidence="2 3" id="KW-0802">TPR repeat</keyword>
<feature type="compositionally biased region" description="Acidic residues" evidence="5">
    <location>
        <begin position="1088"/>
        <end position="1101"/>
    </location>
</feature>
<dbReference type="InterPro" id="IPR011990">
    <property type="entry name" value="TPR-like_helical_dom_sf"/>
</dbReference>
<dbReference type="SMART" id="SM00028">
    <property type="entry name" value="TPR"/>
    <property type="match status" value="9"/>
</dbReference>
<evidence type="ECO:0000256" key="3">
    <source>
        <dbReference type="PROSITE-ProRule" id="PRU00339"/>
    </source>
</evidence>
<feature type="compositionally biased region" description="Basic residues" evidence="5">
    <location>
        <begin position="1018"/>
        <end position="1028"/>
    </location>
</feature>
<accession>A0A1Y2HXP9</accession>
<evidence type="ECO:0000313" key="7">
    <source>
        <dbReference type="Proteomes" id="UP000193411"/>
    </source>
</evidence>
<organism evidence="6 7">
    <name type="scientific">Catenaria anguillulae PL171</name>
    <dbReference type="NCBI Taxonomy" id="765915"/>
    <lineage>
        <taxon>Eukaryota</taxon>
        <taxon>Fungi</taxon>
        <taxon>Fungi incertae sedis</taxon>
        <taxon>Blastocladiomycota</taxon>
        <taxon>Blastocladiomycetes</taxon>
        <taxon>Blastocladiales</taxon>
        <taxon>Catenariaceae</taxon>
        <taxon>Catenaria</taxon>
    </lineage>
</organism>
<dbReference type="GO" id="GO:0016593">
    <property type="term" value="C:Cdc73/Paf1 complex"/>
    <property type="evidence" value="ECO:0007669"/>
    <property type="project" value="TreeGrafter"/>
</dbReference>
<evidence type="ECO:0000256" key="2">
    <source>
        <dbReference type="ARBA" id="ARBA00022803"/>
    </source>
</evidence>
<evidence type="ECO:0008006" key="8">
    <source>
        <dbReference type="Google" id="ProtNLM"/>
    </source>
</evidence>
<proteinExistence type="predicted"/>
<keyword evidence="4" id="KW-0175">Coiled coil</keyword>
<feature type="repeat" description="TPR" evidence="3">
    <location>
        <begin position="772"/>
        <end position="805"/>
    </location>
</feature>
<keyword evidence="1" id="KW-0677">Repeat</keyword>
<dbReference type="STRING" id="765915.A0A1Y2HXP9"/>
<evidence type="ECO:0000313" key="6">
    <source>
        <dbReference type="EMBL" id="ORZ39405.1"/>
    </source>
</evidence>
<dbReference type="Gene3D" id="1.25.40.10">
    <property type="entry name" value="Tetratricopeptide repeat domain"/>
    <property type="match status" value="3"/>
</dbReference>
<dbReference type="InterPro" id="IPR019734">
    <property type="entry name" value="TPR_rpt"/>
</dbReference>
<dbReference type="SUPFAM" id="SSF48452">
    <property type="entry name" value="TPR-like"/>
    <property type="match status" value="2"/>
</dbReference>
<dbReference type="Proteomes" id="UP000193411">
    <property type="component" value="Unassembled WGS sequence"/>
</dbReference>
<gene>
    <name evidence="6" type="ORF">BCR44DRAFT_1496354</name>
</gene>
<reference evidence="6 7" key="1">
    <citation type="submission" date="2016-07" db="EMBL/GenBank/DDBJ databases">
        <title>Pervasive Adenine N6-methylation of Active Genes in Fungi.</title>
        <authorList>
            <consortium name="DOE Joint Genome Institute"/>
            <person name="Mondo S.J."/>
            <person name="Dannebaum R.O."/>
            <person name="Kuo R.C."/>
            <person name="Labutti K."/>
            <person name="Haridas S."/>
            <person name="Kuo A."/>
            <person name="Salamov A."/>
            <person name="Ahrendt S.R."/>
            <person name="Lipzen A."/>
            <person name="Sullivan W."/>
            <person name="Andreopoulos W.B."/>
            <person name="Clum A."/>
            <person name="Lindquist E."/>
            <person name="Daum C."/>
            <person name="Ramamoorthy G.K."/>
            <person name="Gryganskyi A."/>
            <person name="Culley D."/>
            <person name="Magnuson J.K."/>
            <person name="James T.Y."/>
            <person name="O'Malley M.A."/>
            <person name="Stajich J.E."/>
            <person name="Spatafora J.W."/>
            <person name="Visel A."/>
            <person name="Grigoriev I.V."/>
        </authorList>
    </citation>
    <scope>NUCLEOTIDE SEQUENCE [LARGE SCALE GENOMIC DNA]</scope>
    <source>
        <strain evidence="6 7">PL171</strain>
    </source>
</reference>
<feature type="repeat" description="TPR" evidence="3">
    <location>
        <begin position="294"/>
        <end position="327"/>
    </location>
</feature>
<feature type="compositionally biased region" description="Acidic residues" evidence="5">
    <location>
        <begin position="991"/>
        <end position="1012"/>
    </location>
</feature>
<feature type="coiled-coil region" evidence="4">
    <location>
        <begin position="872"/>
        <end position="953"/>
    </location>
</feature>
<keyword evidence="7" id="KW-1185">Reference proteome</keyword>
<feature type="compositionally biased region" description="Acidic residues" evidence="5">
    <location>
        <begin position="1047"/>
        <end position="1062"/>
    </location>
</feature>
<name>A0A1Y2HXP9_9FUNG</name>
<dbReference type="Pfam" id="PF13432">
    <property type="entry name" value="TPR_16"/>
    <property type="match status" value="3"/>
</dbReference>